<evidence type="ECO:0000256" key="6">
    <source>
        <dbReference type="ARBA" id="ARBA00022927"/>
    </source>
</evidence>
<keyword evidence="6" id="KW-0653">Protein transport</keyword>
<evidence type="ECO:0000256" key="4">
    <source>
        <dbReference type="ARBA" id="ARBA00022448"/>
    </source>
</evidence>
<keyword evidence="5" id="KW-0963">Cytoplasm</keyword>
<dbReference type="InterPro" id="IPR001494">
    <property type="entry name" value="Importin-beta_N"/>
</dbReference>
<feature type="region of interest" description="Disordered" evidence="8">
    <location>
        <begin position="269"/>
        <end position="298"/>
    </location>
</feature>
<dbReference type="InterPro" id="IPR013598">
    <property type="entry name" value="Exportin-1/Importin-b-like"/>
</dbReference>
<dbReference type="Pfam" id="PF08389">
    <property type="entry name" value="Xpo1"/>
    <property type="match status" value="1"/>
</dbReference>
<dbReference type="GO" id="GO:0031267">
    <property type="term" value="F:small GTPase binding"/>
    <property type="evidence" value="ECO:0007669"/>
    <property type="project" value="InterPro"/>
</dbReference>
<proteinExistence type="inferred from homology"/>
<evidence type="ECO:0000256" key="5">
    <source>
        <dbReference type="ARBA" id="ARBA00022490"/>
    </source>
</evidence>
<protein>
    <submittedName>
        <fullName evidence="10">Exportin-6</fullName>
    </submittedName>
</protein>
<accession>A0A834KX68</accession>
<dbReference type="SUPFAM" id="SSF48371">
    <property type="entry name" value="ARM repeat"/>
    <property type="match status" value="1"/>
</dbReference>
<dbReference type="InterPro" id="IPR011989">
    <property type="entry name" value="ARM-like"/>
</dbReference>
<keyword evidence="4" id="KW-0813">Transport</keyword>
<evidence type="ECO:0000256" key="8">
    <source>
        <dbReference type="SAM" id="MobiDB-lite"/>
    </source>
</evidence>
<evidence type="ECO:0000313" key="11">
    <source>
        <dbReference type="Proteomes" id="UP000646548"/>
    </source>
</evidence>
<dbReference type="SMART" id="SM00913">
    <property type="entry name" value="IBN_N"/>
    <property type="match status" value="1"/>
</dbReference>
<evidence type="ECO:0000259" key="9">
    <source>
        <dbReference type="SMART" id="SM00913"/>
    </source>
</evidence>
<evidence type="ECO:0000256" key="3">
    <source>
        <dbReference type="ARBA" id="ARBA00009466"/>
    </source>
</evidence>
<dbReference type="GO" id="GO:0006611">
    <property type="term" value="P:protein export from nucleus"/>
    <property type="evidence" value="ECO:0007669"/>
    <property type="project" value="InterPro"/>
</dbReference>
<keyword evidence="7" id="KW-0539">Nucleus</keyword>
<name>A0A834KX68_ORYME</name>
<comment type="caution">
    <text evidence="10">The sequence shown here is derived from an EMBL/GenBank/DDBJ whole genome shotgun (WGS) entry which is preliminary data.</text>
</comment>
<dbReference type="PANTHER" id="PTHR21452:SF4">
    <property type="entry name" value="EXPORTIN-6"/>
    <property type="match status" value="1"/>
</dbReference>
<evidence type="ECO:0000256" key="2">
    <source>
        <dbReference type="ARBA" id="ARBA00004496"/>
    </source>
</evidence>
<dbReference type="GO" id="GO:0005737">
    <property type="term" value="C:cytoplasm"/>
    <property type="evidence" value="ECO:0007669"/>
    <property type="project" value="UniProtKB-SubCell"/>
</dbReference>
<dbReference type="InterPro" id="IPR040016">
    <property type="entry name" value="XPO6"/>
</dbReference>
<dbReference type="EMBL" id="WKFB01000133">
    <property type="protein sequence ID" value="KAF6734547.1"/>
    <property type="molecule type" value="Genomic_DNA"/>
</dbReference>
<gene>
    <name evidence="10" type="ORF">FQA47_012765</name>
</gene>
<sequence>MASEEASLRALENLMTEFFHSCTTNERKREIEELLNNFAQQAGAWHHCLFFLSNTRNEYVMMYSLTVFENLVNKMWIGLASQDKMEIRSCLPKLLLAQHKNVPYFIRNKLCKVIVDIGRQDWPMFYHDFFSNTLQLIQTPALAPLGLVMLKTTSEELACPREDLCVARKEELRKLLLEQVPTVLGLLTVELLGSLFQGSQYSKLLCQPMAALDNDGHQLCCLVLECLAHLFSWIPLSTSITPTLLASIFHFARFGCDLRTKAKTGPFISTSSNGPLNSGTVPPTSNGQGLNGQQSGSTKVDRARLGVLAMTCINELVSKNCVPMDFEEYLLRMFQQTFFLLQRLTRENNAHSVKSRLQELDESYLEKFTDFLRLFVSVHLRRIESKSSVSRCRVSCPAF</sequence>
<dbReference type="GO" id="GO:0005634">
    <property type="term" value="C:nucleus"/>
    <property type="evidence" value="ECO:0007669"/>
    <property type="project" value="UniProtKB-SubCell"/>
</dbReference>
<dbReference type="GO" id="GO:0005049">
    <property type="term" value="F:nuclear export signal receptor activity"/>
    <property type="evidence" value="ECO:0007669"/>
    <property type="project" value="InterPro"/>
</dbReference>
<feature type="compositionally biased region" description="Low complexity" evidence="8">
    <location>
        <begin position="285"/>
        <end position="297"/>
    </location>
</feature>
<evidence type="ECO:0000256" key="1">
    <source>
        <dbReference type="ARBA" id="ARBA00004123"/>
    </source>
</evidence>
<dbReference type="AlphaFoldDB" id="A0A834KX68"/>
<dbReference type="Pfam" id="PF03810">
    <property type="entry name" value="IBN_N"/>
    <property type="match status" value="1"/>
</dbReference>
<comment type="similarity">
    <text evidence="3">Belongs to the exportin family.</text>
</comment>
<dbReference type="PANTHER" id="PTHR21452">
    <property type="entry name" value="EXPORTIN-6"/>
    <property type="match status" value="1"/>
</dbReference>
<evidence type="ECO:0000256" key="7">
    <source>
        <dbReference type="ARBA" id="ARBA00023242"/>
    </source>
</evidence>
<feature type="compositionally biased region" description="Polar residues" evidence="8">
    <location>
        <begin position="269"/>
        <end position="284"/>
    </location>
</feature>
<dbReference type="InterPro" id="IPR016024">
    <property type="entry name" value="ARM-type_fold"/>
</dbReference>
<comment type="subcellular location">
    <subcellularLocation>
        <location evidence="2">Cytoplasm</location>
    </subcellularLocation>
    <subcellularLocation>
        <location evidence="1">Nucleus</location>
    </subcellularLocation>
</comment>
<reference evidence="10" key="1">
    <citation type="journal article" name="BMC Genomics">
        <title>Long-read sequencing and de novo genome assembly of marine medaka (Oryzias melastigma).</title>
        <authorList>
            <person name="Liang P."/>
            <person name="Saqib H.S.A."/>
            <person name="Ni X."/>
            <person name="Shen Y."/>
        </authorList>
    </citation>
    <scope>NUCLEOTIDE SEQUENCE</scope>
    <source>
        <strain evidence="10">Bigg-433</strain>
    </source>
</reference>
<organism evidence="10 11">
    <name type="scientific">Oryzias melastigma</name>
    <name type="common">Marine medaka</name>
    <dbReference type="NCBI Taxonomy" id="30732"/>
    <lineage>
        <taxon>Eukaryota</taxon>
        <taxon>Metazoa</taxon>
        <taxon>Chordata</taxon>
        <taxon>Craniata</taxon>
        <taxon>Vertebrata</taxon>
        <taxon>Euteleostomi</taxon>
        <taxon>Actinopterygii</taxon>
        <taxon>Neopterygii</taxon>
        <taxon>Teleostei</taxon>
        <taxon>Neoteleostei</taxon>
        <taxon>Acanthomorphata</taxon>
        <taxon>Ovalentaria</taxon>
        <taxon>Atherinomorphae</taxon>
        <taxon>Beloniformes</taxon>
        <taxon>Adrianichthyidae</taxon>
        <taxon>Oryziinae</taxon>
        <taxon>Oryzias</taxon>
    </lineage>
</organism>
<dbReference type="Gene3D" id="1.25.10.10">
    <property type="entry name" value="Leucine-rich Repeat Variant"/>
    <property type="match status" value="1"/>
</dbReference>
<feature type="domain" description="Importin N-terminal" evidence="9">
    <location>
        <begin position="31"/>
        <end position="97"/>
    </location>
</feature>
<evidence type="ECO:0000313" key="10">
    <source>
        <dbReference type="EMBL" id="KAF6734547.1"/>
    </source>
</evidence>
<dbReference type="Proteomes" id="UP000646548">
    <property type="component" value="Unassembled WGS sequence"/>
</dbReference>